<feature type="region of interest" description="Disordered" evidence="2">
    <location>
        <begin position="577"/>
        <end position="615"/>
    </location>
</feature>
<protein>
    <recommendedName>
        <fullName evidence="3">RUN domain-containing protein</fullName>
    </recommendedName>
</protein>
<feature type="compositionally biased region" description="Basic and acidic residues" evidence="2">
    <location>
        <begin position="663"/>
        <end position="677"/>
    </location>
</feature>
<dbReference type="SUPFAM" id="SSF140741">
    <property type="entry name" value="RUN domain-like"/>
    <property type="match status" value="1"/>
</dbReference>
<sequence length="715" mass="80236">MDGYSGSDLTLKAKNLAAVACLALDNSAYFSCDLHDEKDAYVQNLLRILEHLFYNGLKTRGNLSKLRRSLHPWNLITSIRDTNCIDCVNCVQVMGHLKNEFGKLRLWIKIGLLKRRFHLLLATVRNSNDLLRSFYLPEALLLSPGFTPVVEASKNLENANLILDLKGEDNYNGIHPVDYAFYLSDCRNSRVQIPPTSNCGCEQGESERLASSCHWMRDYQRLQFTYENAVKQQQHFEELLSKKQNELDRNRTELAECKSRNRDLECDVLELQVQIALFHEQCVRELKKVGVQEPNIRAPTVQQWKAIGRRRQHLIRQAELDTRKCSSLIEDRRDYLHSHEPSSMSPTMPSIFSVDQGMDALSYSVSDGFTHNTGSLSSIPIPNRPKSFYLPTKHSNNLEVGQEPDVEDSGDHVTTNRLNTISSTNLKSPTHPLSEGSTPASGSRPNSLRLRKIRRSMQLRSANRSSPLKLKNPIMFGLQKMPEDSTHLVLPATAGLRPTGWSLAELSALPLTSETPSDCSALKRGSSHRFFPLESSQSFTLIPRPKWARTPDPYVPVLLRSSVRLLGSCARPASLSALEHLSEERPTPTTKNVSQLDDKAQTDSTGGSEGMLHSDFSSRDLMHSSKEYYQLTSQSEEDFGSDAEQADRKGPVIGYGGACSDADEGRTLRPYQKDKNSATDNMVYGLDEDSDPPNARRTPDITSLSVIAIIMYQLP</sequence>
<accession>A0AAV2T143</accession>
<organism evidence="4 5">
    <name type="scientific">Calicophoron daubneyi</name>
    <name type="common">Rumen fluke</name>
    <name type="synonym">Paramphistomum daubneyi</name>
    <dbReference type="NCBI Taxonomy" id="300641"/>
    <lineage>
        <taxon>Eukaryota</taxon>
        <taxon>Metazoa</taxon>
        <taxon>Spiralia</taxon>
        <taxon>Lophotrochozoa</taxon>
        <taxon>Platyhelminthes</taxon>
        <taxon>Trematoda</taxon>
        <taxon>Digenea</taxon>
        <taxon>Plagiorchiida</taxon>
        <taxon>Pronocephalata</taxon>
        <taxon>Paramphistomoidea</taxon>
        <taxon>Paramphistomidae</taxon>
        <taxon>Calicophoron</taxon>
    </lineage>
</organism>
<proteinExistence type="predicted"/>
<dbReference type="Gene3D" id="1.20.58.900">
    <property type="match status" value="1"/>
</dbReference>
<evidence type="ECO:0000256" key="2">
    <source>
        <dbReference type="SAM" id="MobiDB-lite"/>
    </source>
</evidence>
<feature type="region of interest" description="Disordered" evidence="2">
    <location>
        <begin position="373"/>
        <end position="449"/>
    </location>
</feature>
<feature type="compositionally biased region" description="Polar residues" evidence="2">
    <location>
        <begin position="412"/>
        <end position="428"/>
    </location>
</feature>
<evidence type="ECO:0000313" key="5">
    <source>
        <dbReference type="Proteomes" id="UP001497525"/>
    </source>
</evidence>
<gene>
    <name evidence="4" type="ORF">CDAUBV1_LOCUS2267</name>
</gene>
<comment type="caution">
    <text evidence="4">The sequence shown here is derived from an EMBL/GenBank/DDBJ whole genome shotgun (WGS) entry which is preliminary data.</text>
</comment>
<evidence type="ECO:0000256" key="1">
    <source>
        <dbReference type="SAM" id="Coils"/>
    </source>
</evidence>
<feature type="compositionally biased region" description="Polar residues" evidence="2">
    <location>
        <begin position="435"/>
        <end position="446"/>
    </location>
</feature>
<dbReference type="PROSITE" id="PS50826">
    <property type="entry name" value="RUN"/>
    <property type="match status" value="1"/>
</dbReference>
<dbReference type="InterPro" id="IPR004012">
    <property type="entry name" value="Run_dom"/>
</dbReference>
<feature type="domain" description="RUN" evidence="3">
    <location>
        <begin position="36"/>
        <end position="168"/>
    </location>
</feature>
<dbReference type="Proteomes" id="UP001497525">
    <property type="component" value="Unassembled WGS sequence"/>
</dbReference>
<evidence type="ECO:0000313" key="4">
    <source>
        <dbReference type="EMBL" id="CAL5130390.1"/>
    </source>
</evidence>
<feature type="coiled-coil region" evidence="1">
    <location>
        <begin position="226"/>
        <end position="274"/>
    </location>
</feature>
<evidence type="ECO:0000259" key="3">
    <source>
        <dbReference type="PROSITE" id="PS50826"/>
    </source>
</evidence>
<reference evidence="4" key="1">
    <citation type="submission" date="2024-06" db="EMBL/GenBank/DDBJ databases">
        <authorList>
            <person name="Liu X."/>
            <person name="Lenzi L."/>
            <person name="Haldenby T S."/>
            <person name="Uol C."/>
        </authorList>
    </citation>
    <scope>NUCLEOTIDE SEQUENCE</scope>
</reference>
<keyword evidence="1" id="KW-0175">Coiled coil</keyword>
<dbReference type="CDD" id="cd17671">
    <property type="entry name" value="RUN"/>
    <property type="match status" value="1"/>
</dbReference>
<dbReference type="Pfam" id="PF02759">
    <property type="entry name" value="RUN"/>
    <property type="match status" value="1"/>
</dbReference>
<dbReference type="InterPro" id="IPR037213">
    <property type="entry name" value="Run_dom_sf"/>
</dbReference>
<dbReference type="AlphaFoldDB" id="A0AAV2T143"/>
<feature type="region of interest" description="Disordered" evidence="2">
    <location>
        <begin position="630"/>
        <end position="698"/>
    </location>
</feature>
<name>A0AAV2T143_CALDB</name>
<dbReference type="EMBL" id="CAXLJL010000064">
    <property type="protein sequence ID" value="CAL5130390.1"/>
    <property type="molecule type" value="Genomic_DNA"/>
</dbReference>